<feature type="signal peptide" evidence="1">
    <location>
        <begin position="1"/>
        <end position="18"/>
    </location>
</feature>
<organism evidence="2 3">
    <name type="scientific">Blumeria graminis f. sp. triticale</name>
    <dbReference type="NCBI Taxonomy" id="1689686"/>
    <lineage>
        <taxon>Eukaryota</taxon>
        <taxon>Fungi</taxon>
        <taxon>Dikarya</taxon>
        <taxon>Ascomycota</taxon>
        <taxon>Pezizomycotina</taxon>
        <taxon>Leotiomycetes</taxon>
        <taxon>Erysiphales</taxon>
        <taxon>Erysiphaceae</taxon>
        <taxon>Blumeria</taxon>
    </lineage>
</organism>
<reference evidence="2" key="1">
    <citation type="submission" date="2020-10" db="EMBL/GenBank/DDBJ databases">
        <authorList>
            <person name="Muller C M."/>
        </authorList>
    </citation>
    <scope>NUCLEOTIDE SEQUENCE</scope>
    <source>
        <strain evidence="2">THUN-12</strain>
    </source>
</reference>
<evidence type="ECO:0000313" key="2">
    <source>
        <dbReference type="EMBL" id="CAD6501049.1"/>
    </source>
</evidence>
<keyword evidence="1" id="KW-0732">Signal</keyword>
<sequence length="165" mass="18383">MKLLSIAAVALLVDISASFEVFDEDPKFRREPKLPVLDVNFGMNCHTPISYNAYQVQVAAAEVYAITQRAAISSLNTCTFDRFPGETLFLGRIGGDYVGNPATYTYHYVMINSAGQFLAGLSRYEVDGGMDYAICKFGPNTRFISYTDSRRLNTNGDEPYYGSRH</sequence>
<accession>A0A9W4CYT6</accession>
<evidence type="ECO:0000313" key="3">
    <source>
        <dbReference type="Proteomes" id="UP000683417"/>
    </source>
</evidence>
<protein>
    <submittedName>
        <fullName evidence="2">BgTH12-06749</fullName>
    </submittedName>
</protein>
<name>A0A9W4CYT6_BLUGR</name>
<proteinExistence type="predicted"/>
<gene>
    <name evidence="2" type="ORF">BGTH12_LOCUS2407</name>
</gene>
<dbReference type="EMBL" id="CAJHIT010000004">
    <property type="protein sequence ID" value="CAD6501049.1"/>
    <property type="molecule type" value="Genomic_DNA"/>
</dbReference>
<dbReference type="AlphaFoldDB" id="A0A9W4CYT6"/>
<evidence type="ECO:0000256" key="1">
    <source>
        <dbReference type="SAM" id="SignalP"/>
    </source>
</evidence>
<feature type="chain" id="PRO_5040954462" evidence="1">
    <location>
        <begin position="19"/>
        <end position="165"/>
    </location>
</feature>
<comment type="caution">
    <text evidence="2">The sequence shown here is derived from an EMBL/GenBank/DDBJ whole genome shotgun (WGS) entry which is preliminary data.</text>
</comment>
<dbReference type="Proteomes" id="UP000683417">
    <property type="component" value="Unassembled WGS sequence"/>
</dbReference>